<comment type="caution">
    <text evidence="10">The sequence shown here is derived from an EMBL/GenBank/DDBJ whole genome shotgun (WGS) entry which is preliminary data.</text>
</comment>
<dbReference type="GO" id="GO:0005524">
    <property type="term" value="F:ATP binding"/>
    <property type="evidence" value="ECO:0007669"/>
    <property type="project" value="UniProtKB-UniRule"/>
</dbReference>
<organism evidence="10 11">
    <name type="scientific">Candidatus Avoscillospira avistercoris</name>
    <dbReference type="NCBI Taxonomy" id="2840707"/>
    <lineage>
        <taxon>Bacteria</taxon>
        <taxon>Bacillati</taxon>
        <taxon>Bacillota</taxon>
        <taxon>Clostridia</taxon>
        <taxon>Eubacteriales</taxon>
        <taxon>Oscillospiraceae</taxon>
        <taxon>Oscillospiraceae incertae sedis</taxon>
        <taxon>Candidatus Avoscillospira</taxon>
    </lineage>
</organism>
<dbReference type="InterPro" id="IPR011698">
    <property type="entry name" value="GATase_3"/>
</dbReference>
<feature type="active site" description="Nucleophile" evidence="7">
    <location>
        <position position="332"/>
    </location>
</feature>
<feature type="domain" description="CobB/CobQ-like glutamine amidotransferase" evidence="9">
    <location>
        <begin position="252"/>
        <end position="434"/>
    </location>
</feature>
<comment type="domain">
    <text evidence="7">Comprises of two domains. The C-terminal domain contains the binding site for glutamine and catalyzes the hydrolysis of this substrate to glutamate and ammonia. The N-terminal domain is anticipated to bind ATP and cobyrinate and catalyzes the ultimate synthesis of the diamide product. The ammonia produced via the glutaminase domain is probably translocated to the adjacent domain via a molecular tunnel, where it reacts with an activated intermediate.</text>
</comment>
<evidence type="ECO:0000256" key="5">
    <source>
        <dbReference type="ARBA" id="ARBA00022842"/>
    </source>
</evidence>
<dbReference type="EC" id="6.3.5.11" evidence="7"/>
<dbReference type="SUPFAM" id="SSF52540">
    <property type="entry name" value="P-loop containing nucleoside triphosphate hydrolases"/>
    <property type="match status" value="1"/>
</dbReference>
<evidence type="ECO:0000313" key="11">
    <source>
        <dbReference type="Proteomes" id="UP000886741"/>
    </source>
</evidence>
<reference evidence="10" key="1">
    <citation type="submission" date="2020-10" db="EMBL/GenBank/DDBJ databases">
        <authorList>
            <person name="Gilroy R."/>
        </authorList>
    </citation>
    <scope>NUCLEOTIDE SEQUENCE</scope>
    <source>
        <strain evidence="10">ChiBcec16-1751</strain>
    </source>
</reference>
<evidence type="ECO:0000256" key="1">
    <source>
        <dbReference type="ARBA" id="ARBA00001946"/>
    </source>
</evidence>
<feature type="site" description="Increases nucleophilicity of active site Cys" evidence="7">
    <location>
        <position position="431"/>
    </location>
</feature>
<dbReference type="Gene3D" id="3.40.50.880">
    <property type="match status" value="1"/>
</dbReference>
<dbReference type="PANTHER" id="PTHR43873:SF1">
    <property type="entry name" value="COBYRINATE A,C-DIAMIDE SYNTHASE"/>
    <property type="match status" value="1"/>
</dbReference>
<dbReference type="GO" id="GO:0042242">
    <property type="term" value="F:cobyrinic acid a,c-diamide synthase activity"/>
    <property type="evidence" value="ECO:0007669"/>
    <property type="project" value="UniProtKB-UniRule"/>
</dbReference>
<keyword evidence="6 7" id="KW-0315">Glutamine amidotransferase</keyword>
<dbReference type="Pfam" id="PF07685">
    <property type="entry name" value="GATase_3"/>
    <property type="match status" value="1"/>
</dbReference>
<evidence type="ECO:0000256" key="7">
    <source>
        <dbReference type="HAMAP-Rule" id="MF_00027"/>
    </source>
</evidence>
<dbReference type="Proteomes" id="UP000886741">
    <property type="component" value="Unassembled WGS sequence"/>
</dbReference>
<dbReference type="InterPro" id="IPR004484">
    <property type="entry name" value="CbiA/CobB_synth"/>
</dbReference>
<dbReference type="Gene3D" id="3.40.50.300">
    <property type="entry name" value="P-loop containing nucleotide triphosphate hydrolases"/>
    <property type="match status" value="1"/>
</dbReference>
<keyword evidence="2 7" id="KW-0436">Ligase</keyword>
<sequence>MERTLPRILLAAPKSGAGKTTVVCGLLQALVNRGVHPAACKCGPDYIDPLFHSEVIGAKGCNLDLFFTAEDTARHLLAQSADGCEIAVLEGVMGYYDGLGGVTDRASAYHVATATETPVILVLDARGTSLSLCAQIKGFLEFRKPSSIQAVLLNRCSAMQFPMLQKAIAAECGIPVLGYLPALPQCALESRHLGLVTAQEVADLQEKLRILAETLTETVDLEALLNLARSAPPLHWEEAETTPERTDGPVLAVAKDKAFCFYYRENFRLLQALGAKIVEFSPLTDTELPPCDGLYLGGGYPELYTKQLSENRSMRESIAEAIRAGLPTFAECGGFLYLHEEMTSEDGTFPMVGVLPGGCRNTGKLRRFGYVTLTAKQDNLLCGAGESIRAHEFHYFESDSNGAEFHAEKPVTGRGWECIHATNTLFAGFPHLYFPANPEFARRFVRRMRGVQKHDFERSPCSHPAH</sequence>
<comment type="miscellaneous">
    <text evidence="7">The a and c carboxylates of cobyrinate are activated for nucleophilic attack via formation of a phosphorylated intermediate by ATP. CbiA catalyzes first the amidation of the c-carboxylate, and then that of the a-carboxylate.</text>
</comment>
<dbReference type="GO" id="GO:0009236">
    <property type="term" value="P:cobalamin biosynthetic process"/>
    <property type="evidence" value="ECO:0007669"/>
    <property type="project" value="UniProtKB-UniRule"/>
</dbReference>
<comment type="function">
    <text evidence="7">Catalyzes the ATP-dependent amidation of the two carboxylate groups at positions a and c of cobyrinate, using either L-glutamine or ammonia as the nitrogen source.</text>
</comment>
<keyword evidence="3 7" id="KW-0547">Nucleotide-binding</keyword>
<evidence type="ECO:0000256" key="4">
    <source>
        <dbReference type="ARBA" id="ARBA00022840"/>
    </source>
</evidence>
<feature type="domain" description="CobQ/CobB/MinD/ParA nucleotide binding" evidence="8">
    <location>
        <begin position="8"/>
        <end position="186"/>
    </location>
</feature>
<keyword evidence="4 7" id="KW-0067">ATP-binding</keyword>
<protein>
    <recommendedName>
        <fullName evidence="7">Cobyrinate a,c-diamide synthase</fullName>
        <ecNumber evidence="7">6.3.5.11</ecNumber>
    </recommendedName>
    <alternativeName>
        <fullName evidence="7">Cobyrinic acid a,c-diamide synthetase</fullName>
    </alternativeName>
</protein>
<evidence type="ECO:0000313" key="10">
    <source>
        <dbReference type="EMBL" id="HIS65273.1"/>
    </source>
</evidence>
<reference evidence="10" key="2">
    <citation type="journal article" date="2021" name="PeerJ">
        <title>Extensive microbial diversity within the chicken gut microbiome revealed by metagenomics and culture.</title>
        <authorList>
            <person name="Gilroy R."/>
            <person name="Ravi A."/>
            <person name="Getino M."/>
            <person name="Pursley I."/>
            <person name="Horton D.L."/>
            <person name="Alikhan N.F."/>
            <person name="Baker D."/>
            <person name="Gharbi K."/>
            <person name="Hall N."/>
            <person name="Watson M."/>
            <person name="Adriaenssens E.M."/>
            <person name="Foster-Nyarko E."/>
            <person name="Jarju S."/>
            <person name="Secka A."/>
            <person name="Antonio M."/>
            <person name="Oren A."/>
            <person name="Chaudhuri R.R."/>
            <person name="La Ragione R."/>
            <person name="Hildebrand F."/>
            <person name="Pallen M.J."/>
        </authorList>
    </citation>
    <scope>NUCLEOTIDE SEQUENCE</scope>
    <source>
        <strain evidence="10">ChiBcec16-1751</strain>
    </source>
</reference>
<evidence type="ECO:0000259" key="8">
    <source>
        <dbReference type="Pfam" id="PF01656"/>
    </source>
</evidence>
<dbReference type="NCBIfam" id="NF002204">
    <property type="entry name" value="PRK01077.1"/>
    <property type="match status" value="1"/>
</dbReference>
<dbReference type="PANTHER" id="PTHR43873">
    <property type="entry name" value="COBYRINATE A,C-DIAMIDE SYNTHASE"/>
    <property type="match status" value="1"/>
</dbReference>
<proteinExistence type="inferred from homology"/>
<dbReference type="InterPro" id="IPR002586">
    <property type="entry name" value="CobQ/CobB/MinD/ParA_Nub-bd_dom"/>
</dbReference>
<comment type="pathway">
    <text evidence="7">Cofactor biosynthesis; adenosylcobalamin biosynthesis; cob(II)yrinate a,c-diamide from sirohydrochlorin (anaerobic route): step 10/10.</text>
</comment>
<dbReference type="InterPro" id="IPR029062">
    <property type="entry name" value="Class_I_gatase-like"/>
</dbReference>
<dbReference type="SUPFAM" id="SSF52317">
    <property type="entry name" value="Class I glutamine amidotransferase-like"/>
    <property type="match status" value="1"/>
</dbReference>
<dbReference type="AlphaFoldDB" id="A0A9D1JU07"/>
<dbReference type="PROSITE" id="PS51274">
    <property type="entry name" value="GATASE_COBBQ"/>
    <property type="match status" value="1"/>
</dbReference>
<dbReference type="InterPro" id="IPR027417">
    <property type="entry name" value="P-loop_NTPase"/>
</dbReference>
<evidence type="ECO:0000259" key="9">
    <source>
        <dbReference type="Pfam" id="PF07685"/>
    </source>
</evidence>
<dbReference type="EMBL" id="DVJJ01000118">
    <property type="protein sequence ID" value="HIS65273.1"/>
    <property type="molecule type" value="Genomic_DNA"/>
</dbReference>
<keyword evidence="5 7" id="KW-0460">Magnesium</keyword>
<evidence type="ECO:0000256" key="2">
    <source>
        <dbReference type="ARBA" id="ARBA00022598"/>
    </source>
</evidence>
<evidence type="ECO:0000256" key="6">
    <source>
        <dbReference type="ARBA" id="ARBA00022962"/>
    </source>
</evidence>
<keyword evidence="7" id="KW-0169">Cobalamin biosynthesis</keyword>
<dbReference type="HAMAP" id="MF_00027">
    <property type="entry name" value="CobB_CbiA"/>
    <property type="match status" value="1"/>
</dbReference>
<gene>
    <name evidence="7" type="primary">cbiA</name>
    <name evidence="10" type="ORF">IAA83_07890</name>
</gene>
<comment type="cofactor">
    <cofactor evidence="1 7">
        <name>Mg(2+)</name>
        <dbReference type="ChEBI" id="CHEBI:18420"/>
    </cofactor>
</comment>
<accession>A0A9D1JU07</accession>
<evidence type="ECO:0000256" key="3">
    <source>
        <dbReference type="ARBA" id="ARBA00022741"/>
    </source>
</evidence>
<name>A0A9D1JU07_9FIRM</name>
<dbReference type="NCBIfam" id="TIGR00379">
    <property type="entry name" value="cobB"/>
    <property type="match status" value="1"/>
</dbReference>
<comment type="similarity">
    <text evidence="7">Belongs to the CobB/CbiA family.</text>
</comment>
<dbReference type="Pfam" id="PF01656">
    <property type="entry name" value="CbiA"/>
    <property type="match status" value="1"/>
</dbReference>
<comment type="catalytic activity">
    <reaction evidence="7">
        <text>cob(II)yrinate + 2 L-glutamine + 2 ATP + 2 H2O = cob(II)yrinate a,c diamide + 2 L-glutamate + 2 ADP + 2 phosphate + 2 H(+)</text>
        <dbReference type="Rhea" id="RHEA:26289"/>
        <dbReference type="ChEBI" id="CHEBI:15377"/>
        <dbReference type="ChEBI" id="CHEBI:15378"/>
        <dbReference type="ChEBI" id="CHEBI:29985"/>
        <dbReference type="ChEBI" id="CHEBI:30616"/>
        <dbReference type="ChEBI" id="CHEBI:43474"/>
        <dbReference type="ChEBI" id="CHEBI:58359"/>
        <dbReference type="ChEBI" id="CHEBI:58537"/>
        <dbReference type="ChEBI" id="CHEBI:58894"/>
        <dbReference type="ChEBI" id="CHEBI:456216"/>
        <dbReference type="EC" id="6.3.5.11"/>
    </reaction>
</comment>
<dbReference type="CDD" id="cd03130">
    <property type="entry name" value="GATase1_CobB"/>
    <property type="match status" value="1"/>
</dbReference>